<feature type="compositionally biased region" description="Basic and acidic residues" evidence="3">
    <location>
        <begin position="19"/>
        <end position="38"/>
    </location>
</feature>
<dbReference type="CDD" id="cd00105">
    <property type="entry name" value="KH-I"/>
    <property type="match status" value="1"/>
</dbReference>
<feature type="compositionally biased region" description="Polar residues" evidence="3">
    <location>
        <begin position="161"/>
        <end position="172"/>
    </location>
</feature>
<feature type="compositionally biased region" description="Low complexity" evidence="3">
    <location>
        <begin position="721"/>
        <end position="760"/>
    </location>
</feature>
<dbReference type="InterPro" id="IPR004087">
    <property type="entry name" value="KH_dom"/>
</dbReference>
<evidence type="ECO:0000256" key="3">
    <source>
        <dbReference type="SAM" id="MobiDB-lite"/>
    </source>
</evidence>
<feature type="compositionally biased region" description="Polar residues" evidence="3">
    <location>
        <begin position="111"/>
        <end position="131"/>
    </location>
</feature>
<feature type="region of interest" description="Disordered" evidence="3">
    <location>
        <begin position="1"/>
        <end position="192"/>
    </location>
</feature>
<evidence type="ECO:0000313" key="5">
    <source>
        <dbReference type="EnsemblPlants" id="Kaladp0057s0054.1.v1.1"/>
    </source>
</evidence>
<dbReference type="Pfam" id="PF00013">
    <property type="entry name" value="KH_1"/>
    <property type="match status" value="2"/>
</dbReference>
<reference evidence="5" key="1">
    <citation type="submission" date="2021-01" db="UniProtKB">
        <authorList>
            <consortium name="EnsemblPlants"/>
        </authorList>
    </citation>
    <scope>IDENTIFICATION</scope>
</reference>
<keyword evidence="2" id="KW-0694">RNA-binding</keyword>
<evidence type="ECO:0000259" key="4">
    <source>
        <dbReference type="SMART" id="SM00322"/>
    </source>
</evidence>
<evidence type="ECO:0000313" key="6">
    <source>
        <dbReference type="Proteomes" id="UP000594263"/>
    </source>
</evidence>
<protein>
    <recommendedName>
        <fullName evidence="4">K Homology domain-containing protein</fullName>
    </recommendedName>
</protein>
<dbReference type="OMA" id="PEMEGVQ"/>
<dbReference type="InterPro" id="IPR004088">
    <property type="entry name" value="KH_dom_type_1"/>
</dbReference>
<organism evidence="5 6">
    <name type="scientific">Kalanchoe fedtschenkoi</name>
    <name type="common">Lavender scallops</name>
    <name type="synonym">South American air plant</name>
    <dbReference type="NCBI Taxonomy" id="63787"/>
    <lineage>
        <taxon>Eukaryota</taxon>
        <taxon>Viridiplantae</taxon>
        <taxon>Streptophyta</taxon>
        <taxon>Embryophyta</taxon>
        <taxon>Tracheophyta</taxon>
        <taxon>Spermatophyta</taxon>
        <taxon>Magnoliopsida</taxon>
        <taxon>eudicotyledons</taxon>
        <taxon>Gunneridae</taxon>
        <taxon>Pentapetalae</taxon>
        <taxon>Saxifragales</taxon>
        <taxon>Crassulaceae</taxon>
        <taxon>Kalanchoe</taxon>
    </lineage>
</organism>
<dbReference type="PROSITE" id="PS50084">
    <property type="entry name" value="KH_TYPE_1"/>
    <property type="match status" value="2"/>
</dbReference>
<dbReference type="Gene3D" id="3.30.1370.10">
    <property type="entry name" value="K Homology domain, type 1"/>
    <property type="match status" value="2"/>
</dbReference>
<evidence type="ECO:0000256" key="2">
    <source>
        <dbReference type="PROSITE-ProRule" id="PRU00117"/>
    </source>
</evidence>
<dbReference type="Proteomes" id="UP000594263">
    <property type="component" value="Unplaced"/>
</dbReference>
<dbReference type="InterPro" id="IPR036612">
    <property type="entry name" value="KH_dom_type_1_sf"/>
</dbReference>
<dbReference type="PANTHER" id="PTHR10288">
    <property type="entry name" value="KH DOMAIN CONTAINING RNA BINDING PROTEIN"/>
    <property type="match status" value="1"/>
</dbReference>
<dbReference type="Gramene" id="Kaladp0057s0054.1.v1.1">
    <property type="protein sequence ID" value="Kaladp0057s0054.1.v1.1"/>
    <property type="gene ID" value="Kaladp0057s0054.v1.1"/>
</dbReference>
<name>A0A7N1A0E9_KALFE</name>
<keyword evidence="1" id="KW-0677">Repeat</keyword>
<dbReference type="SUPFAM" id="SSF54791">
    <property type="entry name" value="Eukaryotic type KH-domain (KH-domain type I)"/>
    <property type="match status" value="2"/>
</dbReference>
<feature type="compositionally biased region" description="Basic and acidic residues" evidence="3">
    <location>
        <begin position="57"/>
        <end position="75"/>
    </location>
</feature>
<dbReference type="AlphaFoldDB" id="A0A7N1A0E9"/>
<dbReference type="SMART" id="SM00322">
    <property type="entry name" value="KH"/>
    <property type="match status" value="2"/>
</dbReference>
<accession>A0A7N1A0E9</accession>
<dbReference type="GO" id="GO:0003723">
    <property type="term" value="F:RNA binding"/>
    <property type="evidence" value="ECO:0007669"/>
    <property type="project" value="UniProtKB-UniRule"/>
</dbReference>
<feature type="compositionally biased region" description="Basic and acidic residues" evidence="3">
    <location>
        <begin position="136"/>
        <end position="153"/>
    </location>
</feature>
<sequence length="783" mass="84069">MADQEVAVGAVTAGPVSSENKRKLDEWEPHRSQPEDVNRSSSFEPVKDAGAVDSDENDAKRPRRDEKTATDENGHQTENVGGVEVEKNEETSAADLKNAGDNKLGEANPVNEEQPSETGRPTEQVKATQEPTPDVANKESTDVEQPPSKKEPELDGMAVSSEDQVQPPSADTVQEAAQEKANSDTHTMSRKMDVPNNKVGVLIGKAGDTIRYLQINSGAKIQITRDAEADPRAPTRPVELIGSLESIEKAEKLIKDVISEADAGGAPSLVARGIASAQTVAQAEQIQMHVPNDKVGMIIGKGGETIKYLQTTSGARIQVLIPQHLPEGDQSTERVVRVTGDKKQIEIAREMIMEVMTQPMRHSPRFGGYNQQTDRFRGASGAWGPHGGHYGQPSGYDYYQRAYPPQNPLHRPPAYGHYPGPRYGPRGGYGGPGWQQQPPMQRPSYDNYGRSGHFMDGSAGARGHSMSPNMGPIPSQASHDYGHQPQYPNAVPPPSGYGHGYDEMKYGTQAPVQHPYGGQGNTQPAYYQGHTGYAPDQQYGKPAPYAMPIPSQPAAPQAYGPPRPIQQEASYPAVNSASVQPYVQNVPPQQPAPYVAGAPAQPSYPTYPATDAYAQPQQAAAPGYVQQAVPGYAQPVAQQAPGVYASQGMQPGSYASYPTAQPAYPDQSAAASAVYNYQATAAAADPNAVYSTPQVSQGYAQPQLQSAQVYAQPQQQSSQVYVQPQQQSSQVYVQPQAQSSQGYGQPQPQSAQGYAQPQPQSTQQGYAQPQPVPAATYDQPATQ</sequence>
<feature type="region of interest" description="Disordered" evidence="3">
    <location>
        <begin position="721"/>
        <end position="783"/>
    </location>
</feature>
<feature type="domain" description="K Homology" evidence="4">
    <location>
        <begin position="282"/>
        <end position="357"/>
    </location>
</feature>
<proteinExistence type="predicted"/>
<evidence type="ECO:0000256" key="1">
    <source>
        <dbReference type="ARBA" id="ARBA00022737"/>
    </source>
</evidence>
<dbReference type="EnsemblPlants" id="Kaladp0057s0054.1.v1.1">
    <property type="protein sequence ID" value="Kaladp0057s0054.1.v1.1"/>
    <property type="gene ID" value="Kaladp0057s0054.v1.1"/>
</dbReference>
<keyword evidence="6" id="KW-1185">Reference proteome</keyword>
<feature type="domain" description="K Homology" evidence="4">
    <location>
        <begin position="186"/>
        <end position="259"/>
    </location>
</feature>